<evidence type="ECO:0000313" key="11">
    <source>
        <dbReference type="Proteomes" id="UP001302719"/>
    </source>
</evidence>
<feature type="domain" description="OmpA-like" evidence="9">
    <location>
        <begin position="198"/>
        <end position="313"/>
    </location>
</feature>
<keyword evidence="2" id="KW-0732">Signal</keyword>
<organism evidence="10 11">
    <name type="scientific">Candidatus Nitrospira allomarina</name>
    <dbReference type="NCBI Taxonomy" id="3020900"/>
    <lineage>
        <taxon>Bacteria</taxon>
        <taxon>Pseudomonadati</taxon>
        <taxon>Nitrospirota</taxon>
        <taxon>Nitrospiria</taxon>
        <taxon>Nitrospirales</taxon>
        <taxon>Nitrospiraceae</taxon>
        <taxon>Nitrospira</taxon>
    </lineage>
</organism>
<evidence type="ECO:0000256" key="2">
    <source>
        <dbReference type="ARBA" id="ARBA00022729"/>
    </source>
</evidence>
<comment type="similarity">
    <text evidence="7">Belongs to the Pal lipoprotein family.</text>
</comment>
<dbReference type="CDD" id="cd07185">
    <property type="entry name" value="OmpA_C-like"/>
    <property type="match status" value="1"/>
</dbReference>
<proteinExistence type="inferred from homology"/>
<dbReference type="AlphaFoldDB" id="A0AA96GD54"/>
<sequence length="313" mass="33776">MIEVLSFSNVRRVGKFGLLGGCLIAIMAGCSSKLQTTVVSVTEPPAKPQVAKVEPEAPPVEAAVQSPVQAETFIGVPPMDIPVEEPARAVIRPSATADIFATPRTTVVEPAASSPLEAPLIAEPVIPPSPIPTTPGQAFPQESQEVGIPPIALEPEMPARPVIREDAAPPEQMIARVEPEADKSAQQSPALPEVIEKKTEALLKSLGDIYFDYDRFSIRADAISVLKENAQALASGLANNKIVIEGHCDQRGTESYNMVLGERRANAVREYLVDLGVPSENLQVVSYGKEKPFCTDQNEECWQENRRGHFVVQ</sequence>
<name>A0AA96GD54_9BACT</name>
<evidence type="ECO:0000256" key="7">
    <source>
        <dbReference type="HAMAP-Rule" id="MF_02204"/>
    </source>
</evidence>
<dbReference type="EMBL" id="CP116967">
    <property type="protein sequence ID" value="WNM59919.1"/>
    <property type="molecule type" value="Genomic_DNA"/>
</dbReference>
<reference evidence="10 11" key="1">
    <citation type="submission" date="2023-01" db="EMBL/GenBank/DDBJ databases">
        <title>Cultivation and genomic characterization of new, ubiquitous marine nitrite-oxidizing bacteria from the Nitrospirales.</title>
        <authorList>
            <person name="Mueller A.J."/>
            <person name="Daebeler A."/>
            <person name="Herbold C.W."/>
            <person name="Kirkegaard R.H."/>
            <person name="Daims H."/>
        </authorList>
    </citation>
    <scope>NUCLEOTIDE SEQUENCE [LARGE SCALE GENOMIC DNA]</scope>
    <source>
        <strain evidence="10 11">VA</strain>
    </source>
</reference>
<dbReference type="HAMAP" id="MF_02204">
    <property type="entry name" value="Pal"/>
    <property type="match status" value="1"/>
</dbReference>
<evidence type="ECO:0000256" key="5">
    <source>
        <dbReference type="ARBA" id="ARBA00023237"/>
    </source>
</evidence>
<dbReference type="InterPro" id="IPR050330">
    <property type="entry name" value="Bact_OuterMem_StrucFunc"/>
</dbReference>
<evidence type="ECO:0000256" key="8">
    <source>
        <dbReference type="PROSITE-ProRule" id="PRU00473"/>
    </source>
</evidence>
<keyword evidence="3 8" id="KW-0472">Membrane</keyword>
<dbReference type="RefSeq" id="WP_312646809.1">
    <property type="nucleotide sequence ID" value="NZ_CP116967.1"/>
</dbReference>
<dbReference type="GO" id="GO:0009279">
    <property type="term" value="C:cell outer membrane"/>
    <property type="evidence" value="ECO:0007669"/>
    <property type="project" value="UniProtKB-SubCell"/>
</dbReference>
<dbReference type="InterPro" id="IPR006665">
    <property type="entry name" value="OmpA-like"/>
</dbReference>
<dbReference type="Pfam" id="PF00691">
    <property type="entry name" value="OmpA"/>
    <property type="match status" value="1"/>
</dbReference>
<dbReference type="GO" id="GO:0051301">
    <property type="term" value="P:cell division"/>
    <property type="evidence" value="ECO:0007669"/>
    <property type="project" value="InterPro"/>
</dbReference>
<dbReference type="KEGG" id="nall:PP769_09230"/>
<accession>A0AA96GD54</accession>
<keyword evidence="4" id="KW-0564">Palmitate</keyword>
<dbReference type="InterPro" id="IPR036737">
    <property type="entry name" value="OmpA-like_sf"/>
</dbReference>
<evidence type="ECO:0000256" key="3">
    <source>
        <dbReference type="ARBA" id="ARBA00023136"/>
    </source>
</evidence>
<protein>
    <recommendedName>
        <fullName evidence="7">Peptidoglycan-associated protein</fullName>
    </recommendedName>
</protein>
<keyword evidence="5" id="KW-0998">Cell outer membrane</keyword>
<dbReference type="Gene3D" id="3.30.1330.60">
    <property type="entry name" value="OmpA-like domain"/>
    <property type="match status" value="1"/>
</dbReference>
<dbReference type="PROSITE" id="PS51123">
    <property type="entry name" value="OMPA_2"/>
    <property type="match status" value="1"/>
</dbReference>
<gene>
    <name evidence="7" type="primary">pal</name>
    <name evidence="10" type="ORF">PP769_09230</name>
</gene>
<dbReference type="SUPFAM" id="SSF103088">
    <property type="entry name" value="OmpA-like"/>
    <property type="match status" value="1"/>
</dbReference>
<evidence type="ECO:0000256" key="4">
    <source>
        <dbReference type="ARBA" id="ARBA00023139"/>
    </source>
</evidence>
<dbReference type="InterPro" id="IPR006664">
    <property type="entry name" value="OMP_bac"/>
</dbReference>
<keyword evidence="6" id="KW-0449">Lipoprotein</keyword>
<dbReference type="InterPro" id="IPR039001">
    <property type="entry name" value="Pal"/>
</dbReference>
<evidence type="ECO:0000313" key="10">
    <source>
        <dbReference type="EMBL" id="WNM59919.1"/>
    </source>
</evidence>
<evidence type="ECO:0000256" key="6">
    <source>
        <dbReference type="ARBA" id="ARBA00023288"/>
    </source>
</evidence>
<comment type="subcellular location">
    <subcellularLocation>
        <location evidence="1">Cell outer membrane</location>
    </subcellularLocation>
</comment>
<dbReference type="PRINTS" id="PR01021">
    <property type="entry name" value="OMPADOMAIN"/>
</dbReference>
<evidence type="ECO:0000256" key="1">
    <source>
        <dbReference type="ARBA" id="ARBA00004442"/>
    </source>
</evidence>
<keyword evidence="11" id="KW-1185">Reference proteome</keyword>
<evidence type="ECO:0000259" key="9">
    <source>
        <dbReference type="PROSITE" id="PS51123"/>
    </source>
</evidence>
<dbReference type="Proteomes" id="UP001302719">
    <property type="component" value="Chromosome"/>
</dbReference>
<dbReference type="PANTHER" id="PTHR30329:SF21">
    <property type="entry name" value="LIPOPROTEIN YIAD-RELATED"/>
    <property type="match status" value="1"/>
</dbReference>
<dbReference type="PANTHER" id="PTHR30329">
    <property type="entry name" value="STATOR ELEMENT OF FLAGELLAR MOTOR COMPLEX"/>
    <property type="match status" value="1"/>
</dbReference>